<evidence type="ECO:0000313" key="3">
    <source>
        <dbReference type="EMBL" id="KZV83755.1"/>
    </source>
</evidence>
<evidence type="ECO:0000256" key="1">
    <source>
        <dbReference type="SAM" id="Coils"/>
    </source>
</evidence>
<dbReference type="OrthoDB" id="3797628at2759"/>
<gene>
    <name evidence="3" type="ORF">EXIGLDRAFT_842715</name>
</gene>
<dbReference type="Pfam" id="PF21240">
    <property type="entry name" value="Nup98_GLEBS"/>
    <property type="match status" value="1"/>
</dbReference>
<feature type="compositionally biased region" description="Low complexity" evidence="2">
    <location>
        <begin position="160"/>
        <end position="175"/>
    </location>
</feature>
<dbReference type="AlphaFoldDB" id="A0A165D4B6"/>
<reference evidence="3 4" key="1">
    <citation type="journal article" date="2016" name="Mol. Biol. Evol.">
        <title>Comparative Genomics of Early-Diverging Mushroom-Forming Fungi Provides Insights into the Origins of Lignocellulose Decay Capabilities.</title>
        <authorList>
            <person name="Nagy L.G."/>
            <person name="Riley R."/>
            <person name="Tritt A."/>
            <person name="Adam C."/>
            <person name="Daum C."/>
            <person name="Floudas D."/>
            <person name="Sun H."/>
            <person name="Yadav J.S."/>
            <person name="Pangilinan J."/>
            <person name="Larsson K.H."/>
            <person name="Matsuura K."/>
            <person name="Barry K."/>
            <person name="Labutti K."/>
            <person name="Kuo R."/>
            <person name="Ohm R.A."/>
            <person name="Bhattacharya S.S."/>
            <person name="Shirouzu T."/>
            <person name="Yoshinaga Y."/>
            <person name="Martin F.M."/>
            <person name="Grigoriev I.V."/>
            <person name="Hibbett D.S."/>
        </authorList>
    </citation>
    <scope>NUCLEOTIDE SEQUENCE [LARGE SCALE GENOMIC DNA]</scope>
    <source>
        <strain evidence="3 4">HHB12029</strain>
    </source>
</reference>
<accession>A0A165D4B6</accession>
<feature type="region of interest" description="Disordered" evidence="2">
    <location>
        <begin position="18"/>
        <end position="49"/>
    </location>
</feature>
<dbReference type="InParanoid" id="A0A165D4B6"/>
<feature type="region of interest" description="Disordered" evidence="2">
    <location>
        <begin position="196"/>
        <end position="225"/>
    </location>
</feature>
<dbReference type="Gene3D" id="1.10.10.2360">
    <property type="match status" value="1"/>
</dbReference>
<feature type="region of interest" description="Disordered" evidence="2">
    <location>
        <begin position="244"/>
        <end position="273"/>
    </location>
</feature>
<evidence type="ECO:0000256" key="2">
    <source>
        <dbReference type="SAM" id="MobiDB-lite"/>
    </source>
</evidence>
<evidence type="ECO:0000313" key="4">
    <source>
        <dbReference type="Proteomes" id="UP000077266"/>
    </source>
</evidence>
<organism evidence="3 4">
    <name type="scientific">Exidia glandulosa HHB12029</name>
    <dbReference type="NCBI Taxonomy" id="1314781"/>
    <lineage>
        <taxon>Eukaryota</taxon>
        <taxon>Fungi</taxon>
        <taxon>Dikarya</taxon>
        <taxon>Basidiomycota</taxon>
        <taxon>Agaricomycotina</taxon>
        <taxon>Agaricomycetes</taxon>
        <taxon>Auriculariales</taxon>
        <taxon>Exidiaceae</taxon>
        <taxon>Exidia</taxon>
    </lineage>
</organism>
<feature type="compositionally biased region" description="Low complexity" evidence="2">
    <location>
        <begin position="28"/>
        <end position="49"/>
    </location>
</feature>
<name>A0A165D4B6_EXIGL</name>
<protein>
    <submittedName>
        <fullName evidence="3">Uncharacterized protein</fullName>
    </submittedName>
</protein>
<dbReference type="Proteomes" id="UP000077266">
    <property type="component" value="Unassembled WGS sequence"/>
</dbReference>
<keyword evidence="4" id="KW-1185">Reference proteome</keyword>
<proteinExistence type="predicted"/>
<keyword evidence="1" id="KW-0175">Coiled coil</keyword>
<feature type="region of interest" description="Disordered" evidence="2">
    <location>
        <begin position="154"/>
        <end position="179"/>
    </location>
</feature>
<sequence length="385" mass="41275">MSSVRSVSQAMPLSNPFEVSSAQLPKVTSSSAAPGSESATTTPSPSFSPCALGTGYPFYASTPIVSTEVPVPPGVKQSEEVHDYQTIVMMPEYRHKSTEELRVEDYSVGRTSPTAVAANFEVAFKPFAWASTPGHPAAFSAHSTRSVDAVPPYPGHGHRSVSPTKTTSPSSVGTVEATSSLPLPPASWNLLCTSGDAKGTSSPMESSFRRRETLPGDGSVTFPQSVGGKIHPFLSTSIETFNADATSFSGPRSSGELPQSQHPSSTPTSLLDDYSSHKLCNRRLDAEVEVRRAEEILRRAAQARCATLEEDLKGLSRALDVKSSRIQALEEQLTEAQLARRTADEAHAKIKEERDDLRDRLTRLEPITESTPVVARVDAPGDATH</sequence>
<feature type="compositionally biased region" description="Low complexity" evidence="2">
    <location>
        <begin position="257"/>
        <end position="271"/>
    </location>
</feature>
<feature type="coiled-coil region" evidence="1">
    <location>
        <begin position="283"/>
        <end position="360"/>
    </location>
</feature>
<feature type="compositionally biased region" description="Polar residues" evidence="2">
    <location>
        <begin position="18"/>
        <end position="27"/>
    </location>
</feature>
<dbReference type="EMBL" id="KV426256">
    <property type="protein sequence ID" value="KZV83755.1"/>
    <property type="molecule type" value="Genomic_DNA"/>
</dbReference>